<feature type="transmembrane region" description="Helical" evidence="1">
    <location>
        <begin position="164"/>
        <end position="183"/>
    </location>
</feature>
<dbReference type="OrthoDB" id="3428801at2"/>
<dbReference type="AlphaFoldDB" id="A0A1I5JGF1"/>
<gene>
    <name evidence="2" type="ORF">G3I59_42075</name>
    <name evidence="3" type="ORF">SAMN05421854_1021117</name>
</gene>
<keyword evidence="5" id="KW-1185">Reference proteome</keyword>
<dbReference type="EMBL" id="FOWC01000002">
    <property type="protein sequence ID" value="SFO71770.1"/>
    <property type="molecule type" value="Genomic_DNA"/>
</dbReference>
<keyword evidence="1" id="KW-0472">Membrane</keyword>
<keyword evidence="1" id="KW-0812">Transmembrane</keyword>
<proteinExistence type="predicted"/>
<feature type="transmembrane region" description="Helical" evidence="1">
    <location>
        <begin position="75"/>
        <end position="92"/>
    </location>
</feature>
<organism evidence="3 4">
    <name type="scientific">Amycolatopsis rubida</name>
    <dbReference type="NCBI Taxonomy" id="112413"/>
    <lineage>
        <taxon>Bacteria</taxon>
        <taxon>Bacillati</taxon>
        <taxon>Actinomycetota</taxon>
        <taxon>Actinomycetes</taxon>
        <taxon>Pseudonocardiales</taxon>
        <taxon>Pseudonocardiaceae</taxon>
        <taxon>Amycolatopsis</taxon>
    </lineage>
</organism>
<keyword evidence="1" id="KW-1133">Transmembrane helix</keyword>
<feature type="transmembrane region" description="Helical" evidence="1">
    <location>
        <begin position="12"/>
        <end position="31"/>
    </location>
</feature>
<evidence type="ECO:0000313" key="4">
    <source>
        <dbReference type="Proteomes" id="UP000199137"/>
    </source>
</evidence>
<dbReference type="RefSeq" id="WP_067575614.1">
    <property type="nucleotide sequence ID" value="NZ_FOWC01000002.1"/>
</dbReference>
<dbReference type="Proteomes" id="UP000470404">
    <property type="component" value="Unassembled WGS sequence"/>
</dbReference>
<evidence type="ECO:0000256" key="1">
    <source>
        <dbReference type="SAM" id="Phobius"/>
    </source>
</evidence>
<dbReference type="EMBL" id="JAAGNC010000204">
    <property type="protein sequence ID" value="NEC62014.1"/>
    <property type="molecule type" value="Genomic_DNA"/>
</dbReference>
<evidence type="ECO:0000313" key="3">
    <source>
        <dbReference type="EMBL" id="SFO71770.1"/>
    </source>
</evidence>
<dbReference type="Proteomes" id="UP000199137">
    <property type="component" value="Unassembled WGS sequence"/>
</dbReference>
<reference evidence="2 5" key="2">
    <citation type="submission" date="2020-01" db="EMBL/GenBank/DDBJ databases">
        <title>Insect and environment-associated Actinomycetes.</title>
        <authorList>
            <person name="Currrie C."/>
            <person name="Chevrette M."/>
            <person name="Carlson C."/>
            <person name="Stubbendieck R."/>
            <person name="Wendt-Pienkowski E."/>
        </authorList>
    </citation>
    <scope>NUCLEOTIDE SEQUENCE [LARGE SCALE GENOMIC DNA]</scope>
    <source>
        <strain evidence="2 5">SID8386</strain>
    </source>
</reference>
<protein>
    <submittedName>
        <fullName evidence="3">Uncharacterized protein</fullName>
    </submittedName>
</protein>
<evidence type="ECO:0000313" key="2">
    <source>
        <dbReference type="EMBL" id="NEC62014.1"/>
    </source>
</evidence>
<sequence>MRWTALYARSRHLAVSLAAVLLCAVVLPPLLGDNWTTLFATLTLGAAVAVAGVGLSGQDIDLDRTASFRWPPRRLVHLLLIGVVAGGAMLAIQGFVDRPIESGWILRNAAGLIGLTGLAAALFGGQFGWTLPLGWAMTAMFVPSAVGQVYAVVAWPMATADSAAAWWTAGLLFAAGTAVYTVAGARR</sequence>
<evidence type="ECO:0000313" key="5">
    <source>
        <dbReference type="Proteomes" id="UP000470404"/>
    </source>
</evidence>
<reference evidence="3 4" key="1">
    <citation type="submission" date="2016-10" db="EMBL/GenBank/DDBJ databases">
        <authorList>
            <person name="de Groot N.N."/>
        </authorList>
    </citation>
    <scope>NUCLEOTIDE SEQUENCE [LARGE SCALE GENOMIC DNA]</scope>
    <source>
        <strain evidence="3 4">DSM 44637</strain>
    </source>
</reference>
<feature type="transmembrane region" description="Helical" evidence="1">
    <location>
        <begin position="135"/>
        <end position="158"/>
    </location>
</feature>
<feature type="transmembrane region" description="Helical" evidence="1">
    <location>
        <begin position="37"/>
        <end position="55"/>
    </location>
</feature>
<accession>A0A1I5JGF1</accession>
<feature type="transmembrane region" description="Helical" evidence="1">
    <location>
        <begin position="104"/>
        <end position="123"/>
    </location>
</feature>
<dbReference type="STRING" id="112413.SAMN05421854_1021117"/>
<name>A0A1I5JGF1_9PSEU</name>